<accession>A0A543IDK2</accession>
<gene>
    <name evidence="2" type="ORF">FHX41_2310</name>
</gene>
<proteinExistence type="predicted"/>
<dbReference type="Pfam" id="PF19812">
    <property type="entry name" value="DUF6295"/>
    <property type="match status" value="1"/>
</dbReference>
<comment type="caution">
    <text evidence="2">The sequence shown here is derived from an EMBL/GenBank/DDBJ whole genome shotgun (WGS) entry which is preliminary data.</text>
</comment>
<dbReference type="AlphaFoldDB" id="A0A543IDK2"/>
<protein>
    <submittedName>
        <fullName evidence="2">Uncharacterized protein</fullName>
    </submittedName>
</protein>
<dbReference type="InterPro" id="IPR046262">
    <property type="entry name" value="DUF6295"/>
</dbReference>
<evidence type="ECO:0000256" key="1">
    <source>
        <dbReference type="SAM" id="MobiDB-lite"/>
    </source>
</evidence>
<evidence type="ECO:0000313" key="2">
    <source>
        <dbReference type="EMBL" id="TQM68659.1"/>
    </source>
</evidence>
<dbReference type="OrthoDB" id="7281941at2"/>
<name>A0A543IDK2_9ACTN</name>
<sequence length="115" mass="11649">MCTYQTFKVELDGAAKGASGWFTLAEGAVYVDHPYHASHEHTVNIDFTDPAGGPSSRVAVELTEESALALVEAIRRALAAAPPGLASGASRPASRPVSVSVSGAVTGAAPGTASR</sequence>
<dbReference type="RefSeq" id="WP_141968266.1">
    <property type="nucleotide sequence ID" value="NZ_VFPO01000001.1"/>
</dbReference>
<dbReference type="Proteomes" id="UP000316706">
    <property type="component" value="Unassembled WGS sequence"/>
</dbReference>
<organism evidence="2 3">
    <name type="scientific">Actinomadura hallensis</name>
    <dbReference type="NCBI Taxonomy" id="337895"/>
    <lineage>
        <taxon>Bacteria</taxon>
        <taxon>Bacillati</taxon>
        <taxon>Actinomycetota</taxon>
        <taxon>Actinomycetes</taxon>
        <taxon>Streptosporangiales</taxon>
        <taxon>Thermomonosporaceae</taxon>
        <taxon>Actinomadura</taxon>
    </lineage>
</organism>
<reference evidence="2 3" key="1">
    <citation type="submission" date="2019-06" db="EMBL/GenBank/DDBJ databases">
        <title>Sequencing the genomes of 1000 actinobacteria strains.</title>
        <authorList>
            <person name="Klenk H.-P."/>
        </authorList>
    </citation>
    <scope>NUCLEOTIDE SEQUENCE [LARGE SCALE GENOMIC DNA]</scope>
    <source>
        <strain evidence="2 3">DSM 45043</strain>
    </source>
</reference>
<evidence type="ECO:0000313" key="3">
    <source>
        <dbReference type="Proteomes" id="UP000316706"/>
    </source>
</evidence>
<dbReference type="EMBL" id="VFPO01000001">
    <property type="protein sequence ID" value="TQM68659.1"/>
    <property type="molecule type" value="Genomic_DNA"/>
</dbReference>
<keyword evidence="3" id="KW-1185">Reference proteome</keyword>
<feature type="region of interest" description="Disordered" evidence="1">
    <location>
        <begin position="83"/>
        <end position="115"/>
    </location>
</feature>